<reference evidence="3 4" key="1">
    <citation type="submission" date="2018-11" db="EMBL/GenBank/DDBJ databases">
        <title>Genomic Encyclopedia of Type Strains, Phase IV (KMG-IV): sequencing the most valuable type-strain genomes for metagenomic binning, comparative biology and taxonomic classification.</title>
        <authorList>
            <person name="Goeker M."/>
        </authorList>
    </citation>
    <scope>NUCLEOTIDE SEQUENCE [LARGE SCALE GENOMIC DNA]</scope>
    <source>
        <strain evidence="3 4">DSM 100316</strain>
    </source>
</reference>
<dbReference type="EMBL" id="RKHR01000005">
    <property type="protein sequence ID" value="ROS00288.1"/>
    <property type="molecule type" value="Genomic_DNA"/>
</dbReference>
<accession>A0A3N2DKI2</accession>
<protein>
    <recommendedName>
        <fullName evidence="2">VOC domain-containing protein</fullName>
    </recommendedName>
</protein>
<keyword evidence="4" id="KW-1185">Reference proteome</keyword>
<gene>
    <name evidence="3" type="ORF">EDC56_2934</name>
</gene>
<dbReference type="CDD" id="cd07247">
    <property type="entry name" value="SgaA_N_like"/>
    <property type="match status" value="1"/>
</dbReference>
<dbReference type="InterPro" id="IPR052164">
    <property type="entry name" value="Anthracycline_SecMetBiosynth"/>
</dbReference>
<proteinExistence type="predicted"/>
<feature type="signal peptide" evidence="1">
    <location>
        <begin position="1"/>
        <end position="29"/>
    </location>
</feature>
<dbReference type="InterPro" id="IPR037523">
    <property type="entry name" value="VOC_core"/>
</dbReference>
<dbReference type="Pfam" id="PF00903">
    <property type="entry name" value="Glyoxalase"/>
    <property type="match status" value="2"/>
</dbReference>
<evidence type="ECO:0000259" key="2">
    <source>
        <dbReference type="PROSITE" id="PS51819"/>
    </source>
</evidence>
<dbReference type="AlphaFoldDB" id="A0A3N2DKI2"/>
<evidence type="ECO:0000313" key="3">
    <source>
        <dbReference type="EMBL" id="ROS00288.1"/>
    </source>
</evidence>
<dbReference type="OrthoDB" id="9793039at2"/>
<dbReference type="PROSITE" id="PS51819">
    <property type="entry name" value="VOC"/>
    <property type="match status" value="2"/>
</dbReference>
<dbReference type="InterPro" id="IPR029068">
    <property type="entry name" value="Glyas_Bleomycin-R_OHBP_Dase"/>
</dbReference>
<name>A0A3N2DKI2_9GAMM</name>
<feature type="chain" id="PRO_5018215155" description="VOC domain-containing protein" evidence="1">
    <location>
        <begin position="30"/>
        <end position="288"/>
    </location>
</feature>
<feature type="domain" description="VOC" evidence="2">
    <location>
        <begin position="171"/>
        <end position="285"/>
    </location>
</feature>
<dbReference type="InterPro" id="IPR004360">
    <property type="entry name" value="Glyas_Fos-R_dOase_dom"/>
</dbReference>
<dbReference type="PANTHER" id="PTHR33993:SF14">
    <property type="entry name" value="GB|AAF24581.1"/>
    <property type="match status" value="1"/>
</dbReference>
<evidence type="ECO:0000313" key="4">
    <source>
        <dbReference type="Proteomes" id="UP000275394"/>
    </source>
</evidence>
<dbReference type="Gene3D" id="3.10.180.10">
    <property type="entry name" value="2,3-Dihydroxybiphenyl 1,2-Dioxygenase, domain 1"/>
    <property type="match status" value="2"/>
</dbReference>
<dbReference type="RefSeq" id="WP_123713255.1">
    <property type="nucleotide sequence ID" value="NZ_RKHR01000005.1"/>
</dbReference>
<feature type="domain" description="VOC" evidence="2">
    <location>
        <begin position="47"/>
        <end position="157"/>
    </location>
</feature>
<dbReference type="PANTHER" id="PTHR33993">
    <property type="entry name" value="GLYOXALASE-RELATED"/>
    <property type="match status" value="1"/>
</dbReference>
<dbReference type="PROSITE" id="PS51257">
    <property type="entry name" value="PROKAR_LIPOPROTEIN"/>
    <property type="match status" value="1"/>
</dbReference>
<dbReference type="SUPFAM" id="SSF54593">
    <property type="entry name" value="Glyoxalase/Bleomycin resistance protein/Dihydroxybiphenyl dioxygenase"/>
    <property type="match status" value="2"/>
</dbReference>
<dbReference type="Proteomes" id="UP000275394">
    <property type="component" value="Unassembled WGS sequence"/>
</dbReference>
<organism evidence="3 4">
    <name type="scientific">Sinobacterium caligoides</name>
    <dbReference type="NCBI Taxonomy" id="933926"/>
    <lineage>
        <taxon>Bacteria</taxon>
        <taxon>Pseudomonadati</taxon>
        <taxon>Pseudomonadota</taxon>
        <taxon>Gammaproteobacteria</taxon>
        <taxon>Cellvibrionales</taxon>
        <taxon>Spongiibacteraceae</taxon>
        <taxon>Sinobacterium</taxon>
    </lineage>
</organism>
<comment type="caution">
    <text evidence="3">The sequence shown here is derived from an EMBL/GenBank/DDBJ whole genome shotgun (WGS) entry which is preliminary data.</text>
</comment>
<evidence type="ECO:0000256" key="1">
    <source>
        <dbReference type="SAM" id="SignalP"/>
    </source>
</evidence>
<sequence>MGTQYRPSSKRWLKTTLLCATLSSLFACSNIPKLPPLAENQQYRHNEVIWHDLITPNLKKSADFYQQLFGWQFEDTADQYNLIRYQGQLIGGAAEVVTEERASHWLPLISVKDVDATIDPISQQGGKALIPSFKIPGRGTVGVAQDNQGAVFGLIATNAGDPVKPAINNNSWLWHELWSSNISTAENFYQQVFQLSVEEKNIAGIDYHYFANSHKTPELGLINKPSQKMPDTLASYIKVKDVRATAERAVALGGSILMTANDKLRGGNVAIIKDPNGAGFIIQEMNIE</sequence>
<keyword evidence="1" id="KW-0732">Signal</keyword>